<evidence type="ECO:0000313" key="2">
    <source>
        <dbReference type="Proteomes" id="UP000044841"/>
    </source>
</evidence>
<name>A0A0K6G0C2_9AGAM</name>
<reference evidence="1 2" key="1">
    <citation type="submission" date="2015-07" db="EMBL/GenBank/DDBJ databases">
        <authorList>
            <person name="Noorani M."/>
        </authorList>
    </citation>
    <scope>NUCLEOTIDE SEQUENCE [LARGE SCALE GENOMIC DNA]</scope>
    <source>
        <strain evidence="1">BBA 69670</strain>
    </source>
</reference>
<protein>
    <submittedName>
        <fullName evidence="1">Uncharacterized protein</fullName>
    </submittedName>
</protein>
<keyword evidence="2" id="KW-1185">Reference proteome</keyword>
<proteinExistence type="predicted"/>
<gene>
    <name evidence="1" type="ORF">RSOLAG22IIIB_09872</name>
</gene>
<evidence type="ECO:0000313" key="1">
    <source>
        <dbReference type="EMBL" id="CUA71814.1"/>
    </source>
</evidence>
<organism evidence="1 2">
    <name type="scientific">Rhizoctonia solani</name>
    <dbReference type="NCBI Taxonomy" id="456999"/>
    <lineage>
        <taxon>Eukaryota</taxon>
        <taxon>Fungi</taxon>
        <taxon>Dikarya</taxon>
        <taxon>Basidiomycota</taxon>
        <taxon>Agaricomycotina</taxon>
        <taxon>Agaricomycetes</taxon>
        <taxon>Cantharellales</taxon>
        <taxon>Ceratobasidiaceae</taxon>
        <taxon>Rhizoctonia</taxon>
    </lineage>
</organism>
<sequence>MSSAEEFDAIALAKLEEHYAAAGEPEELDDAFARRYFESLAAASGEEVIPLPGVATANFLKQSQSFVNVKFPTPGLKFGSPQSADWPFPGKGAVIGNVVPGQTGTFVVKQVNKILFIGIKNDSGKPLEGGVFIGFSLTPITIQSGKGTWDKL</sequence>
<dbReference type="AlphaFoldDB" id="A0A0K6G0C2"/>
<accession>A0A0K6G0C2</accession>
<dbReference type="EMBL" id="CYGV01001265">
    <property type="protein sequence ID" value="CUA71814.1"/>
    <property type="molecule type" value="Genomic_DNA"/>
</dbReference>
<dbReference type="Proteomes" id="UP000044841">
    <property type="component" value="Unassembled WGS sequence"/>
</dbReference>